<feature type="compositionally biased region" description="Low complexity" evidence="1">
    <location>
        <begin position="11"/>
        <end position="22"/>
    </location>
</feature>
<gene>
    <name evidence="2" type="ORF">SSEG_08893</name>
</gene>
<protein>
    <submittedName>
        <fullName evidence="2">Uncharacterized protein</fullName>
    </submittedName>
</protein>
<dbReference type="EMBL" id="CM000951">
    <property type="protein sequence ID" value="EDY55751.1"/>
    <property type="molecule type" value="Genomic_DNA"/>
</dbReference>
<dbReference type="Proteomes" id="UP000002785">
    <property type="component" value="Chromosome"/>
</dbReference>
<evidence type="ECO:0000256" key="1">
    <source>
        <dbReference type="SAM" id="MobiDB-lite"/>
    </source>
</evidence>
<sequence length="159" mass="17099">MSGPRPSDRCPGAAVVSAGPPARIRSSQDRAQRTALAAYTAFRERHYEPYLQYAALRIGRNAAAETAVLAAFTELAVSWTAILGGAGPAAVAWRILHDHVDHALGRGPTTVPASQVVQTLQHDAHFLHEQMRLSPERIAEVLGVRPGDLPTLPSRSPQE</sequence>
<dbReference type="AlphaFoldDB" id="B5HSE6"/>
<feature type="region of interest" description="Disordered" evidence="1">
    <location>
        <begin position="1"/>
        <end position="29"/>
    </location>
</feature>
<keyword evidence="3" id="KW-1185">Reference proteome</keyword>
<accession>B5HSE6</accession>
<proteinExistence type="predicted"/>
<evidence type="ECO:0000313" key="3">
    <source>
        <dbReference type="Proteomes" id="UP000002785"/>
    </source>
</evidence>
<reference evidence="2" key="1">
    <citation type="submission" date="2009-10" db="EMBL/GenBank/DDBJ databases">
        <title>The genome sequence of Streptomyces sviceus strain ATCC 29083.</title>
        <authorList>
            <consortium name="The Broad Institute Genome Sequencing Platform"/>
            <consortium name="Broad Institute Microbial Sequencing Center"/>
            <person name="Fischbach M."/>
            <person name="Godfrey P."/>
            <person name="Ward D."/>
            <person name="Young S."/>
            <person name="Zeng Q."/>
            <person name="Koehrsen M."/>
            <person name="Alvarado L."/>
            <person name="Berlin A.M."/>
            <person name="Bochicchio J."/>
            <person name="Borenstein D."/>
            <person name="Chapman S.B."/>
            <person name="Chen Z."/>
            <person name="Engels R."/>
            <person name="Freedman E."/>
            <person name="Gellesch M."/>
            <person name="Goldberg J."/>
            <person name="Griggs A."/>
            <person name="Gujja S."/>
            <person name="Heilman E.R."/>
            <person name="Heiman D.I."/>
            <person name="Hepburn T.A."/>
            <person name="Howarth C."/>
            <person name="Jen D."/>
            <person name="Larson L."/>
            <person name="Lewis B."/>
            <person name="Mehta T."/>
            <person name="Park D."/>
            <person name="Pearson M."/>
            <person name="Richards J."/>
            <person name="Roberts A."/>
            <person name="Saif S."/>
            <person name="Shea T.D."/>
            <person name="Shenoy N."/>
            <person name="Sisk P."/>
            <person name="Stolte C."/>
            <person name="Sykes S.N."/>
            <person name="Thomson T."/>
            <person name="Walk T."/>
            <person name="White J."/>
            <person name="Yandava C."/>
            <person name="Straight P."/>
            <person name="Clardy J."/>
            <person name="Hung D."/>
            <person name="Kolter R."/>
            <person name="Mekalanos J."/>
            <person name="Walker S."/>
            <person name="Walsh C.T."/>
            <person name="Wieland-Brown L.C."/>
            <person name="Haas B."/>
            <person name="Nusbaum C."/>
            <person name="Birren B."/>
        </authorList>
    </citation>
    <scope>NUCLEOTIDE SEQUENCE [LARGE SCALE GENOMIC DNA]</scope>
    <source>
        <strain evidence="2">ATCC 29083</strain>
    </source>
</reference>
<name>B5HSE6_STRX2</name>
<dbReference type="OrthoDB" id="4321377at2"/>
<dbReference type="RefSeq" id="WP_007387251.1">
    <property type="nucleotide sequence ID" value="NZ_CM000951.1"/>
</dbReference>
<organism evidence="2 3">
    <name type="scientific">Streptomyces sviceus (strain ATCC 29083 / DSM 924 / JCM 4929 / NBRC 13980 / NCIMB 11184 / NRRL 5439 / UC 5370)</name>
    <dbReference type="NCBI Taxonomy" id="463191"/>
    <lineage>
        <taxon>Bacteria</taxon>
        <taxon>Bacillati</taxon>
        <taxon>Actinomycetota</taxon>
        <taxon>Actinomycetes</taxon>
        <taxon>Kitasatosporales</taxon>
        <taxon>Streptomycetaceae</taxon>
        <taxon>Streptomyces</taxon>
    </lineage>
</organism>
<evidence type="ECO:0000313" key="2">
    <source>
        <dbReference type="EMBL" id="EDY55751.1"/>
    </source>
</evidence>
<dbReference type="HOGENOM" id="CLU_1659800_0_0_11"/>